<accession>A0ABV6FX95</accession>
<dbReference type="PANTHER" id="PTHR43031">
    <property type="entry name" value="FAD-DEPENDENT OXIDOREDUCTASE"/>
    <property type="match status" value="1"/>
</dbReference>
<sequence>MDSPTFKNLSESGNGIVLDVRTMGEFTQGHLPNAVIADIYQRDFIDKINQLPKDKEIYVYCTVGARSLQAAQILQKNGFSRVYNLQGGIMDWSRNKYPILR</sequence>
<feature type="domain" description="Rhodanese" evidence="1">
    <location>
        <begin position="11"/>
        <end position="101"/>
    </location>
</feature>
<dbReference type="Gene3D" id="3.40.250.10">
    <property type="entry name" value="Rhodanese-like domain"/>
    <property type="match status" value="1"/>
</dbReference>
<gene>
    <name evidence="2" type="ORF">ACFFIP_16295</name>
</gene>
<dbReference type="PANTHER" id="PTHR43031:SF1">
    <property type="entry name" value="PYRIDINE NUCLEOTIDE-DISULPHIDE OXIDOREDUCTASE"/>
    <property type="match status" value="1"/>
</dbReference>
<evidence type="ECO:0000259" key="1">
    <source>
        <dbReference type="PROSITE" id="PS50206"/>
    </source>
</evidence>
<keyword evidence="3" id="KW-1185">Reference proteome</keyword>
<comment type="caution">
    <text evidence="2">The sequence shown here is derived from an EMBL/GenBank/DDBJ whole genome shotgun (WGS) entry which is preliminary data.</text>
</comment>
<reference evidence="2 3" key="1">
    <citation type="submission" date="2024-09" db="EMBL/GenBank/DDBJ databases">
        <authorList>
            <person name="Sun Q."/>
            <person name="Mori K."/>
        </authorList>
    </citation>
    <scope>NUCLEOTIDE SEQUENCE [LARGE SCALE GENOMIC DNA]</scope>
    <source>
        <strain evidence="2 3">CCM 7650</strain>
    </source>
</reference>
<dbReference type="InterPro" id="IPR001763">
    <property type="entry name" value="Rhodanese-like_dom"/>
</dbReference>
<dbReference type="Pfam" id="PF00581">
    <property type="entry name" value="Rhodanese"/>
    <property type="match status" value="1"/>
</dbReference>
<evidence type="ECO:0000313" key="3">
    <source>
        <dbReference type="Proteomes" id="UP001589797"/>
    </source>
</evidence>
<name>A0ABV6FX95_9BACT</name>
<dbReference type="InterPro" id="IPR036873">
    <property type="entry name" value="Rhodanese-like_dom_sf"/>
</dbReference>
<dbReference type="SUPFAM" id="SSF52821">
    <property type="entry name" value="Rhodanese/Cell cycle control phosphatase"/>
    <property type="match status" value="1"/>
</dbReference>
<dbReference type="CDD" id="cd00158">
    <property type="entry name" value="RHOD"/>
    <property type="match status" value="1"/>
</dbReference>
<dbReference type="EMBL" id="JBHLWI010000048">
    <property type="protein sequence ID" value="MFC0264249.1"/>
    <property type="molecule type" value="Genomic_DNA"/>
</dbReference>
<proteinExistence type="predicted"/>
<evidence type="ECO:0000313" key="2">
    <source>
        <dbReference type="EMBL" id="MFC0264249.1"/>
    </source>
</evidence>
<dbReference type="RefSeq" id="WP_382388769.1">
    <property type="nucleotide sequence ID" value="NZ_JBHLWI010000048.1"/>
</dbReference>
<protein>
    <submittedName>
        <fullName evidence="2">Rhodanese-like domain-containing protein</fullName>
    </submittedName>
</protein>
<organism evidence="2 3">
    <name type="scientific">Fontibacter flavus</name>
    <dbReference type="NCBI Taxonomy" id="654838"/>
    <lineage>
        <taxon>Bacteria</taxon>
        <taxon>Pseudomonadati</taxon>
        <taxon>Bacteroidota</taxon>
        <taxon>Cytophagia</taxon>
        <taxon>Cytophagales</taxon>
        <taxon>Cyclobacteriaceae</taxon>
        <taxon>Fontibacter</taxon>
    </lineage>
</organism>
<dbReference type="InterPro" id="IPR050229">
    <property type="entry name" value="GlpE_sulfurtransferase"/>
</dbReference>
<dbReference type="Proteomes" id="UP001589797">
    <property type="component" value="Unassembled WGS sequence"/>
</dbReference>
<dbReference type="PROSITE" id="PS50206">
    <property type="entry name" value="RHODANESE_3"/>
    <property type="match status" value="1"/>
</dbReference>
<dbReference type="SMART" id="SM00450">
    <property type="entry name" value="RHOD"/>
    <property type="match status" value="1"/>
</dbReference>